<proteinExistence type="predicted"/>
<dbReference type="AlphaFoldDB" id="A0A4Y1ZCK6"/>
<reference evidence="1 2" key="1">
    <citation type="submission" date="2017-11" db="EMBL/GenBank/DDBJ databases">
        <title>Draft Genome Sequence of Sporolactobacillus inulinus NBRC 111894 Isolated from Koso, a Japanese Sugar-Vegetable Fermented Beverage.</title>
        <authorList>
            <person name="Chiou T.Y."/>
            <person name="Oshima K."/>
            <person name="Suda W."/>
            <person name="Hattori M."/>
            <person name="Takahashi T."/>
        </authorList>
    </citation>
    <scope>NUCLEOTIDE SEQUENCE [LARGE SCALE GENOMIC DNA]</scope>
    <source>
        <strain evidence="1 2">NBRC111894</strain>
    </source>
</reference>
<gene>
    <name evidence="1" type="ORF">NBRC111894_2247</name>
</gene>
<comment type="caution">
    <text evidence="1">The sequence shown here is derived from an EMBL/GenBank/DDBJ whole genome shotgun (WGS) entry which is preliminary data.</text>
</comment>
<accession>A0A4Y1ZCK6</accession>
<organism evidence="1 2">
    <name type="scientific">Sporolactobacillus inulinus</name>
    <dbReference type="NCBI Taxonomy" id="2078"/>
    <lineage>
        <taxon>Bacteria</taxon>
        <taxon>Bacillati</taxon>
        <taxon>Bacillota</taxon>
        <taxon>Bacilli</taxon>
        <taxon>Bacillales</taxon>
        <taxon>Sporolactobacillaceae</taxon>
        <taxon>Sporolactobacillus</taxon>
    </lineage>
</organism>
<dbReference type="EMBL" id="BEXB01000016">
    <property type="protein sequence ID" value="GAY76693.1"/>
    <property type="molecule type" value="Genomic_DNA"/>
</dbReference>
<sequence length="59" mass="6431">MTTPHALGSVCSSPNRSVVQSFSTFFIKILALFIHSGYNISCSDSLPHGQAVRQRILIP</sequence>
<protein>
    <submittedName>
        <fullName evidence="1">Uncharacterized protein</fullName>
    </submittedName>
</protein>
<evidence type="ECO:0000313" key="1">
    <source>
        <dbReference type="EMBL" id="GAY76693.1"/>
    </source>
</evidence>
<evidence type="ECO:0000313" key="2">
    <source>
        <dbReference type="Proteomes" id="UP000319716"/>
    </source>
</evidence>
<dbReference type="Proteomes" id="UP000319716">
    <property type="component" value="Unassembled WGS sequence"/>
</dbReference>
<name>A0A4Y1ZCK6_9BACL</name>